<dbReference type="InterPro" id="IPR003673">
    <property type="entry name" value="CoA-Trfase_fam_III"/>
</dbReference>
<dbReference type="Gene3D" id="3.40.50.10540">
    <property type="entry name" value="Crotonobetainyl-coa:carnitine coa-transferase, domain 1"/>
    <property type="match status" value="1"/>
</dbReference>
<dbReference type="InterPro" id="IPR050483">
    <property type="entry name" value="CoA-transferase_III_domain"/>
</dbReference>
<sequence length="390" mass="43642">MKPLEGVRVLDFTRVLAGPFSTKILADFGAEVIKIEKSGLGDDTRSFGPFQNGLSGYFVFLNSGKKSVELNLKDEKSIQLIKQLVKDVDVVVENFRPGVMKKFGLDYMTLKKEKEDLIYASISGFGQSGVWHQKPAYDLIAQAIGGIMSINGYEDTPPTRVGSSLGDTSAGLYLTIGILTALFHRSRTGEGQQIDVAMADTIYSLLESNIMRYTVDGETPHRIGNRHPISAPLDTYKAKNGYLAIAIANDALFNKFAQVMNREDLIEDSRFYTDFERAFNQKALKLEIENWLKNYSKEQAALILDNEGIPCAEIYNIKEISESNYIKERNMLVQVDQQQYGEFTIPGNPIKLSSLKDKNNNVTRAPALGEHTEELMDQYMNQMVEGGRES</sequence>
<dbReference type="InterPro" id="IPR023606">
    <property type="entry name" value="CoA-Trfase_III_dom_1_sf"/>
</dbReference>
<dbReference type="EMBL" id="AVPG01000017">
    <property type="protein sequence ID" value="KGX86002.1"/>
    <property type="molecule type" value="Genomic_DNA"/>
</dbReference>
<protein>
    <submittedName>
        <fullName evidence="2">CoA-transferase family III</fullName>
    </submittedName>
</protein>
<dbReference type="GO" id="GO:0008410">
    <property type="term" value="F:CoA-transferase activity"/>
    <property type="evidence" value="ECO:0007669"/>
    <property type="project" value="TreeGrafter"/>
</dbReference>
<dbReference type="STRING" id="1385512.N784_06435"/>
<evidence type="ECO:0000256" key="1">
    <source>
        <dbReference type="ARBA" id="ARBA00022679"/>
    </source>
</evidence>
<dbReference type="eggNOG" id="COG1804">
    <property type="taxonomic scope" value="Bacteria"/>
</dbReference>
<dbReference type="PANTHER" id="PTHR48207:SF3">
    <property type="entry name" value="SUCCINATE--HYDROXYMETHYLGLUTARATE COA-TRANSFERASE"/>
    <property type="match status" value="1"/>
</dbReference>
<organism evidence="2 3">
    <name type="scientific">Pontibacillus litoralis JSM 072002</name>
    <dbReference type="NCBI Taxonomy" id="1385512"/>
    <lineage>
        <taxon>Bacteria</taxon>
        <taxon>Bacillati</taxon>
        <taxon>Bacillota</taxon>
        <taxon>Bacilli</taxon>
        <taxon>Bacillales</taxon>
        <taxon>Bacillaceae</taxon>
        <taxon>Pontibacillus</taxon>
    </lineage>
</organism>
<keyword evidence="1 2" id="KW-0808">Transferase</keyword>
<keyword evidence="3" id="KW-1185">Reference proteome</keyword>
<dbReference type="Pfam" id="PF02515">
    <property type="entry name" value="CoA_transf_3"/>
    <property type="match status" value="1"/>
</dbReference>
<proteinExistence type="predicted"/>
<dbReference type="OrthoDB" id="9797653at2"/>
<dbReference type="InterPro" id="IPR044855">
    <property type="entry name" value="CoA-Trfase_III_dom3_sf"/>
</dbReference>
<dbReference type="Proteomes" id="UP000030401">
    <property type="component" value="Unassembled WGS sequence"/>
</dbReference>
<evidence type="ECO:0000313" key="2">
    <source>
        <dbReference type="EMBL" id="KGX86002.1"/>
    </source>
</evidence>
<accession>A0A0A5HQZ9</accession>
<dbReference type="SUPFAM" id="SSF89796">
    <property type="entry name" value="CoA-transferase family III (CaiB/BaiF)"/>
    <property type="match status" value="1"/>
</dbReference>
<name>A0A0A5HQZ9_9BACI</name>
<dbReference type="PANTHER" id="PTHR48207">
    <property type="entry name" value="SUCCINATE--HYDROXYMETHYLGLUTARATE COA-TRANSFERASE"/>
    <property type="match status" value="1"/>
</dbReference>
<evidence type="ECO:0000313" key="3">
    <source>
        <dbReference type="Proteomes" id="UP000030401"/>
    </source>
</evidence>
<dbReference type="RefSeq" id="WP_036834976.1">
    <property type="nucleotide sequence ID" value="NZ_AVPG01000017.1"/>
</dbReference>
<dbReference type="AlphaFoldDB" id="A0A0A5HQZ9"/>
<gene>
    <name evidence="2" type="ORF">N784_06435</name>
</gene>
<reference evidence="2 3" key="1">
    <citation type="submission" date="2013-08" db="EMBL/GenBank/DDBJ databases">
        <authorList>
            <person name="Huang J."/>
            <person name="Wang G."/>
        </authorList>
    </citation>
    <scope>NUCLEOTIDE SEQUENCE [LARGE SCALE GENOMIC DNA]</scope>
    <source>
        <strain evidence="2 3">JSM 072002</strain>
    </source>
</reference>
<dbReference type="Gene3D" id="3.30.1540.10">
    <property type="entry name" value="formyl-coa transferase, domain 3"/>
    <property type="match status" value="1"/>
</dbReference>
<comment type="caution">
    <text evidence="2">The sequence shown here is derived from an EMBL/GenBank/DDBJ whole genome shotgun (WGS) entry which is preliminary data.</text>
</comment>